<organism evidence="2 3">
    <name type="scientific">Wenxinia saemankumensis</name>
    <dbReference type="NCBI Taxonomy" id="1447782"/>
    <lineage>
        <taxon>Bacteria</taxon>
        <taxon>Pseudomonadati</taxon>
        <taxon>Pseudomonadota</taxon>
        <taxon>Alphaproteobacteria</taxon>
        <taxon>Rhodobacterales</taxon>
        <taxon>Roseobacteraceae</taxon>
        <taxon>Wenxinia</taxon>
    </lineage>
</organism>
<evidence type="ECO:0000313" key="2">
    <source>
        <dbReference type="EMBL" id="SHI29325.1"/>
    </source>
</evidence>
<proteinExistence type="predicted"/>
<dbReference type="Proteomes" id="UP000184292">
    <property type="component" value="Unassembled WGS sequence"/>
</dbReference>
<evidence type="ECO:0000259" key="1">
    <source>
        <dbReference type="Pfam" id="PF00535"/>
    </source>
</evidence>
<name>A0A1M5ZYH2_9RHOB</name>
<dbReference type="Pfam" id="PF00535">
    <property type="entry name" value="Glycos_transf_2"/>
    <property type="match status" value="1"/>
</dbReference>
<sequence>MIHPDVTIVIAAWNAEATLGRAIDSALSQQGVAVEVLVIDDASSDGTAALAERRAGPDGRLRLLRMPRNGGPAAARNMALTAARAAWIAPLDADDMMEPERIRRLLDIASDEDADMVADDLWRQEEADRDGRTRCRLFSDAPIGRVRLDAASFVSGNLSSRHGGRRELGFVKPLMRKDFLDRHGLRYPDLRLGEDYALYTRALLLGARFVLTDPAGYVAIVREGSLSGRHPTEVHGALAAEDRALLAMPQATGQARRVLRAHLREVQKEWAWRRMIDAVRGRDPLAAARCLAGPPAVSADLVARLGREAMGRMRARVAGRPAGN</sequence>
<gene>
    <name evidence="2" type="ORF">SAMN05444417_0075</name>
</gene>
<dbReference type="PANTHER" id="PTHR43685">
    <property type="entry name" value="GLYCOSYLTRANSFERASE"/>
    <property type="match status" value="1"/>
</dbReference>
<protein>
    <submittedName>
        <fullName evidence="2">Succinoglycan biosynthesis protein ExoU</fullName>
    </submittedName>
</protein>
<dbReference type="EMBL" id="FQYO01000001">
    <property type="protein sequence ID" value="SHI29325.1"/>
    <property type="molecule type" value="Genomic_DNA"/>
</dbReference>
<dbReference type="OrthoDB" id="5291101at2"/>
<feature type="domain" description="Glycosyltransferase 2-like" evidence="1">
    <location>
        <begin position="7"/>
        <end position="129"/>
    </location>
</feature>
<dbReference type="Gene3D" id="3.90.550.10">
    <property type="entry name" value="Spore Coat Polysaccharide Biosynthesis Protein SpsA, Chain A"/>
    <property type="match status" value="1"/>
</dbReference>
<dbReference type="RefSeq" id="WP_073325546.1">
    <property type="nucleotide sequence ID" value="NZ_FQYO01000001.1"/>
</dbReference>
<accession>A0A1M5ZYH2</accession>
<dbReference type="STRING" id="1447782.SAMN05444417_0075"/>
<dbReference type="PANTHER" id="PTHR43685:SF2">
    <property type="entry name" value="GLYCOSYLTRANSFERASE 2-LIKE DOMAIN-CONTAINING PROTEIN"/>
    <property type="match status" value="1"/>
</dbReference>
<dbReference type="InterPro" id="IPR029044">
    <property type="entry name" value="Nucleotide-diphossugar_trans"/>
</dbReference>
<dbReference type="SUPFAM" id="SSF53448">
    <property type="entry name" value="Nucleotide-diphospho-sugar transferases"/>
    <property type="match status" value="1"/>
</dbReference>
<evidence type="ECO:0000313" key="3">
    <source>
        <dbReference type="Proteomes" id="UP000184292"/>
    </source>
</evidence>
<dbReference type="CDD" id="cd00761">
    <property type="entry name" value="Glyco_tranf_GTA_type"/>
    <property type="match status" value="1"/>
</dbReference>
<dbReference type="InterPro" id="IPR050834">
    <property type="entry name" value="Glycosyltransf_2"/>
</dbReference>
<reference evidence="2 3" key="1">
    <citation type="submission" date="2016-11" db="EMBL/GenBank/DDBJ databases">
        <authorList>
            <person name="Jaros S."/>
            <person name="Januszkiewicz K."/>
            <person name="Wedrychowicz H."/>
        </authorList>
    </citation>
    <scope>NUCLEOTIDE SEQUENCE [LARGE SCALE GENOMIC DNA]</scope>
    <source>
        <strain evidence="2 3">DSM 100565</strain>
    </source>
</reference>
<dbReference type="InterPro" id="IPR001173">
    <property type="entry name" value="Glyco_trans_2-like"/>
</dbReference>
<keyword evidence="3" id="KW-1185">Reference proteome</keyword>
<dbReference type="AlphaFoldDB" id="A0A1M5ZYH2"/>